<dbReference type="AlphaFoldDB" id="A0A346XSA8"/>
<keyword evidence="2" id="KW-1185">Reference proteome</keyword>
<reference evidence="1 2" key="1">
    <citation type="submission" date="2018-09" db="EMBL/GenBank/DDBJ databases">
        <title>Complete genome sequence of Euzebya sp. DY32-46 isolated from seawater of Pacific Ocean.</title>
        <authorList>
            <person name="Xu L."/>
            <person name="Wu Y.-H."/>
            <person name="Xu X.-W."/>
        </authorList>
    </citation>
    <scope>NUCLEOTIDE SEQUENCE [LARGE SCALE GENOMIC DNA]</scope>
    <source>
        <strain evidence="1 2">DY32-46</strain>
    </source>
</reference>
<gene>
    <name evidence="1" type="ORF">DVS28_a0398</name>
</gene>
<organism evidence="1 2">
    <name type="scientific">Euzebya pacifica</name>
    <dbReference type="NCBI Taxonomy" id="1608957"/>
    <lineage>
        <taxon>Bacteria</taxon>
        <taxon>Bacillati</taxon>
        <taxon>Actinomycetota</taxon>
        <taxon>Nitriliruptoria</taxon>
        <taxon>Euzebyales</taxon>
    </lineage>
</organism>
<evidence type="ECO:0000313" key="1">
    <source>
        <dbReference type="EMBL" id="AXV05105.1"/>
    </source>
</evidence>
<dbReference type="EMBL" id="CP031165">
    <property type="protein sequence ID" value="AXV05105.1"/>
    <property type="molecule type" value="Genomic_DNA"/>
</dbReference>
<evidence type="ECO:0000313" key="2">
    <source>
        <dbReference type="Proteomes" id="UP000264006"/>
    </source>
</evidence>
<accession>A0A346XSA8</accession>
<dbReference type="KEGG" id="euz:DVS28_a0398"/>
<proteinExistence type="predicted"/>
<dbReference type="OrthoDB" id="9913066at2"/>
<name>A0A346XSA8_9ACTN</name>
<sequence length="81" mass="8570">MSTMSTSSPVRRIIQTASPNATVYGIGDGWRIYAQTADGWQPLGTIMDPVQIGARMTIISDHVVSFSSIVVSDDPVASTVG</sequence>
<dbReference type="RefSeq" id="WP_114589959.1">
    <property type="nucleotide sequence ID" value="NZ_CP031165.1"/>
</dbReference>
<dbReference type="Proteomes" id="UP000264006">
    <property type="component" value="Chromosome"/>
</dbReference>
<protein>
    <submittedName>
        <fullName evidence="1">Uncharacterized protein</fullName>
    </submittedName>
</protein>